<dbReference type="AlphaFoldDB" id="A0A6A3L7Z2"/>
<evidence type="ECO:0000256" key="3">
    <source>
        <dbReference type="RuleBase" id="RU364104"/>
    </source>
</evidence>
<organism evidence="5 8">
    <name type="scientific">Phytophthora rubi</name>
    <dbReference type="NCBI Taxonomy" id="129364"/>
    <lineage>
        <taxon>Eukaryota</taxon>
        <taxon>Sar</taxon>
        <taxon>Stramenopiles</taxon>
        <taxon>Oomycota</taxon>
        <taxon>Peronosporomycetes</taxon>
        <taxon>Peronosporales</taxon>
        <taxon>Peronosporaceae</taxon>
        <taxon>Phytophthora</taxon>
    </lineage>
</organism>
<dbReference type="Proteomes" id="UP000429607">
    <property type="component" value="Unassembled WGS sequence"/>
</dbReference>
<evidence type="ECO:0000256" key="1">
    <source>
        <dbReference type="ARBA" id="ARBA00007347"/>
    </source>
</evidence>
<evidence type="ECO:0000313" key="8">
    <source>
        <dbReference type="Proteomes" id="UP000435112"/>
    </source>
</evidence>
<comment type="subcellular location">
    <subcellularLocation>
        <location evidence="3">Mitochondrion</location>
    </subcellularLocation>
</comment>
<evidence type="ECO:0000313" key="5">
    <source>
        <dbReference type="EMBL" id="KAE9014820.1"/>
    </source>
</evidence>
<dbReference type="GO" id="GO:0005739">
    <property type="term" value="C:mitochondrion"/>
    <property type="evidence" value="ECO:0007669"/>
    <property type="project" value="UniProtKB-SubCell"/>
</dbReference>
<evidence type="ECO:0000256" key="2">
    <source>
        <dbReference type="ARBA" id="ARBA00023157"/>
    </source>
</evidence>
<dbReference type="OrthoDB" id="6224010at2759"/>
<gene>
    <name evidence="6" type="ORF">PR001_g14873</name>
    <name evidence="5" type="ORF">PR002_g14110</name>
</gene>
<evidence type="ECO:0000256" key="4">
    <source>
        <dbReference type="SAM" id="MobiDB-lite"/>
    </source>
</evidence>
<proteinExistence type="inferred from homology"/>
<name>A0A6A3L7Z2_9STRA</name>
<comment type="similarity">
    <text evidence="1 3">Belongs to the CMC family.</text>
</comment>
<dbReference type="Pfam" id="PF08583">
    <property type="entry name" value="Cmc1"/>
    <property type="match status" value="1"/>
</dbReference>
<dbReference type="Proteomes" id="UP000435112">
    <property type="component" value="Unassembled WGS sequence"/>
</dbReference>
<comment type="caution">
    <text evidence="5">The sequence shown here is derived from an EMBL/GenBank/DDBJ whole genome shotgun (WGS) entry which is preliminary data.</text>
</comment>
<keyword evidence="2" id="KW-1015">Disulfide bond</keyword>
<feature type="compositionally biased region" description="Polar residues" evidence="4">
    <location>
        <begin position="1"/>
        <end position="15"/>
    </location>
</feature>
<protein>
    <recommendedName>
        <fullName evidence="3">COX assembly mitochondrial protein</fullName>
    </recommendedName>
</protein>
<feature type="region of interest" description="Disordered" evidence="4">
    <location>
        <begin position="1"/>
        <end position="22"/>
    </location>
</feature>
<evidence type="ECO:0000313" key="7">
    <source>
        <dbReference type="Proteomes" id="UP000429607"/>
    </source>
</evidence>
<dbReference type="EMBL" id="QXFU01000964">
    <property type="protein sequence ID" value="KAE9014820.1"/>
    <property type="molecule type" value="Genomic_DNA"/>
</dbReference>
<accession>A0A6A3L7Z2</accession>
<reference evidence="7 8" key="1">
    <citation type="submission" date="2018-09" db="EMBL/GenBank/DDBJ databases">
        <title>Genomic investigation of the strawberry pathogen Phytophthora fragariae indicates pathogenicity is determined by transcriptional variation in three key races.</title>
        <authorList>
            <person name="Adams T.M."/>
            <person name="Armitage A.D."/>
            <person name="Sobczyk M.K."/>
            <person name="Bates H.J."/>
            <person name="Dunwell J.M."/>
            <person name="Nellist C.F."/>
            <person name="Harrison R.J."/>
        </authorList>
    </citation>
    <scope>NUCLEOTIDE SEQUENCE [LARGE SCALE GENOMIC DNA]</scope>
    <source>
        <strain evidence="6 7">SCRP249</strain>
        <strain evidence="5 8">SCRP324</strain>
    </source>
</reference>
<sequence length="93" mass="10586">MAKANMLSSRLSRSNQAEHNRVAVDERHCADAQNLKQQQSDIAISKCHSVSEQFSECAKANDIMVVVHCRDHNKALNARLHQLTNAEHFDIYR</sequence>
<keyword evidence="3" id="KW-0496">Mitochondrion</keyword>
<dbReference type="InterPro" id="IPR013892">
    <property type="entry name" value="Cyt_c_biogenesis_Cmc1-like"/>
</dbReference>
<evidence type="ECO:0000313" key="6">
    <source>
        <dbReference type="EMBL" id="KAE9015546.1"/>
    </source>
</evidence>
<dbReference type="EMBL" id="QXFV01001090">
    <property type="protein sequence ID" value="KAE9015546.1"/>
    <property type="molecule type" value="Genomic_DNA"/>
</dbReference>